<dbReference type="GO" id="GO:0016020">
    <property type="term" value="C:membrane"/>
    <property type="evidence" value="ECO:0007669"/>
    <property type="project" value="InterPro"/>
</dbReference>
<protein>
    <submittedName>
        <fullName evidence="8">Putative methyl-accepting chemotaxis protein</fullName>
    </submittedName>
</protein>
<dbReference type="PANTHER" id="PTHR32089">
    <property type="entry name" value="METHYL-ACCEPTING CHEMOTAXIS PROTEIN MCPB"/>
    <property type="match status" value="1"/>
</dbReference>
<dbReference type="STRING" id="1121448.DGI_1602"/>
<keyword evidence="1 3" id="KW-0807">Transducer</keyword>
<evidence type="ECO:0000313" key="9">
    <source>
        <dbReference type="Proteomes" id="UP000016587"/>
    </source>
</evidence>
<name>T2GBC0_MEGG1</name>
<evidence type="ECO:0000256" key="4">
    <source>
        <dbReference type="SAM" id="Coils"/>
    </source>
</evidence>
<gene>
    <name evidence="8" type="ORF">DGI_1602</name>
</gene>
<keyword evidence="5" id="KW-1133">Transmembrane helix</keyword>
<feature type="coiled-coil region" evidence="4">
    <location>
        <begin position="351"/>
        <end position="378"/>
    </location>
</feature>
<keyword evidence="5" id="KW-0472">Membrane</keyword>
<dbReference type="PANTHER" id="PTHR32089:SF112">
    <property type="entry name" value="LYSOZYME-LIKE PROTEIN-RELATED"/>
    <property type="match status" value="1"/>
</dbReference>
<dbReference type="InterPro" id="IPR004089">
    <property type="entry name" value="MCPsignal_dom"/>
</dbReference>
<dbReference type="SMART" id="SM00283">
    <property type="entry name" value="MA"/>
    <property type="match status" value="1"/>
</dbReference>
<keyword evidence="9" id="KW-1185">Reference proteome</keyword>
<dbReference type="KEGG" id="dgg:DGI_1602"/>
<dbReference type="SUPFAM" id="SSF58104">
    <property type="entry name" value="Methyl-accepting chemotaxis protein (MCP) signaling domain"/>
    <property type="match status" value="1"/>
</dbReference>
<dbReference type="GO" id="GO:0007165">
    <property type="term" value="P:signal transduction"/>
    <property type="evidence" value="ECO:0007669"/>
    <property type="project" value="UniProtKB-KW"/>
</dbReference>
<feature type="transmembrane region" description="Helical" evidence="5">
    <location>
        <begin position="154"/>
        <end position="177"/>
    </location>
</feature>
<evidence type="ECO:0000256" key="2">
    <source>
        <dbReference type="ARBA" id="ARBA00029447"/>
    </source>
</evidence>
<dbReference type="PATRIC" id="fig|1121448.10.peg.1590"/>
<organism evidence="8 9">
    <name type="scientific">Megalodesulfovibrio gigas (strain ATCC 19364 / DSM 1382 / NCIMB 9332 / VKM B-1759)</name>
    <name type="common">Desulfovibrio gigas</name>
    <dbReference type="NCBI Taxonomy" id="1121448"/>
    <lineage>
        <taxon>Bacteria</taxon>
        <taxon>Pseudomonadati</taxon>
        <taxon>Thermodesulfobacteriota</taxon>
        <taxon>Desulfovibrionia</taxon>
        <taxon>Desulfovibrionales</taxon>
        <taxon>Desulfovibrionaceae</taxon>
        <taxon>Megalodesulfovibrio</taxon>
    </lineage>
</organism>
<dbReference type="PROSITE" id="PS50885">
    <property type="entry name" value="HAMP"/>
    <property type="match status" value="1"/>
</dbReference>
<dbReference type="Pfam" id="PF00015">
    <property type="entry name" value="MCPsignal"/>
    <property type="match status" value="1"/>
</dbReference>
<dbReference type="HOGENOM" id="CLU_000445_107_27_7"/>
<evidence type="ECO:0000259" key="6">
    <source>
        <dbReference type="PROSITE" id="PS50111"/>
    </source>
</evidence>
<feature type="domain" description="HAMP" evidence="7">
    <location>
        <begin position="179"/>
        <end position="232"/>
    </location>
</feature>
<keyword evidence="5" id="KW-0812">Transmembrane</keyword>
<dbReference type="PROSITE" id="PS50111">
    <property type="entry name" value="CHEMOTAXIS_TRANSDUC_2"/>
    <property type="match status" value="1"/>
</dbReference>
<dbReference type="eggNOG" id="COG0840">
    <property type="taxonomic scope" value="Bacteria"/>
</dbReference>
<dbReference type="CDD" id="cd11386">
    <property type="entry name" value="MCP_signal"/>
    <property type="match status" value="1"/>
</dbReference>
<accession>T2GBC0</accession>
<evidence type="ECO:0000313" key="8">
    <source>
        <dbReference type="EMBL" id="AGW13431.1"/>
    </source>
</evidence>
<dbReference type="Proteomes" id="UP000016587">
    <property type="component" value="Chromosome"/>
</dbReference>
<evidence type="ECO:0000256" key="3">
    <source>
        <dbReference type="PROSITE-ProRule" id="PRU00284"/>
    </source>
</evidence>
<dbReference type="AlphaFoldDB" id="T2GBC0"/>
<reference evidence="9" key="2">
    <citation type="submission" date="2013-07" db="EMBL/GenBank/DDBJ databases">
        <authorList>
            <person name="Morais-Silva F.O."/>
            <person name="Rezende A.M."/>
            <person name="Pimentel C."/>
            <person name="Resende D.M."/>
            <person name="Santos C.I."/>
            <person name="Clemente C."/>
            <person name="de Oliveira L.M."/>
            <person name="da Silva S.M."/>
            <person name="Costa D.A."/>
            <person name="Varela-Raposo A."/>
            <person name="Horacio E.C.A."/>
            <person name="Matos M."/>
            <person name="Flores O."/>
            <person name="Ruiz J.C."/>
            <person name="Rodrigues-Pousada C."/>
        </authorList>
    </citation>
    <scope>NUCLEOTIDE SEQUENCE [LARGE SCALE GENOMIC DNA]</scope>
    <source>
        <strain evidence="9">ATCC 19364 / DSM 1382 / NCIMB 9332 / VKM B-1759</strain>
    </source>
</reference>
<evidence type="ECO:0000256" key="5">
    <source>
        <dbReference type="SAM" id="Phobius"/>
    </source>
</evidence>
<dbReference type="EMBL" id="CP006585">
    <property type="protein sequence ID" value="AGW13431.1"/>
    <property type="molecule type" value="Genomic_DNA"/>
</dbReference>
<dbReference type="RefSeq" id="WP_021760277.1">
    <property type="nucleotide sequence ID" value="NC_022444.1"/>
</dbReference>
<feature type="coiled-coil region" evidence="4">
    <location>
        <begin position="231"/>
        <end position="268"/>
    </location>
</feature>
<dbReference type="Gene3D" id="6.10.340.10">
    <property type="match status" value="1"/>
</dbReference>
<dbReference type="Gene3D" id="1.10.287.950">
    <property type="entry name" value="Methyl-accepting chemotaxis protein"/>
    <property type="match status" value="1"/>
</dbReference>
<proteinExistence type="inferred from homology"/>
<dbReference type="OrthoDB" id="9814363at2"/>
<comment type="similarity">
    <text evidence="2">Belongs to the methyl-accepting chemotaxis (MCP) protein family.</text>
</comment>
<reference evidence="8 9" key="1">
    <citation type="journal article" date="2013" name="J. Bacteriol.">
        <title>Roles of HynAB and Ech, the only two hydrogenases found in the model sulfate reducer Desulfovibrio gigas.</title>
        <authorList>
            <person name="Morais-Silva F.O."/>
            <person name="Santos C.I."/>
            <person name="Rodrigues R."/>
            <person name="Pereira I.A."/>
            <person name="Rodrigues-Pousada C."/>
        </authorList>
    </citation>
    <scope>NUCLEOTIDE SEQUENCE [LARGE SCALE GENOMIC DNA]</scope>
    <source>
        <strain evidence="9">ATCC 19364 / DSM 1382 / NCIMB 9332 / VKM B-1759</strain>
    </source>
</reference>
<sequence length="554" mass="58297">MLKNTSIGLAVTVLLVGTLSLFLGGIGAANYSFSKQGKQRALEEMGGQIASRLSLTMVSALWNLEKKQGEEVIASEMLARDVAAIVVTEGTGERVFAGMGRNRDWGVVPLADLETAKQAGALVFVKPVLKGDKQIGTAHVLLTVEFLQQELQELLVMTVAAVLAADVIIVLALLLALRQMLLTPLARLEKYAVTVGSGSLTCEEPAGRYMGELLRLKKALAAMVCNLGETIQQVQAKEQEAMALARNAEEARALAEEAREQAIASRREGMMEAAGILEEAVAQLAISSQQLAGQVEQVSHGTRDQRAKISETLTAMAEMTATVLEVAKNAQEAAVQSGHSQEQAAEGDRIVEQAGAAVTELEQKVSALRENMDRLGHRAADIGGVITVIQDIADQTNLLALNAAIEAARAGDAGRGFAVVADEVRKLAEKTMHATKEVSGSITSIQQETRASLQVTEGVGVTVLQVTSQTAQARASLGSIVQLAQASAGQIQSIASASEQQSAASDEIQQAVEAINTVAEDTAAKMDVAHNALADLAALAQELDALTQQLKSAN</sequence>
<keyword evidence="4" id="KW-0175">Coiled coil</keyword>
<feature type="domain" description="Methyl-accepting transducer" evidence="6">
    <location>
        <begin position="280"/>
        <end position="516"/>
    </location>
</feature>
<evidence type="ECO:0000256" key="1">
    <source>
        <dbReference type="ARBA" id="ARBA00023224"/>
    </source>
</evidence>
<dbReference type="InterPro" id="IPR003660">
    <property type="entry name" value="HAMP_dom"/>
</dbReference>
<evidence type="ECO:0000259" key="7">
    <source>
        <dbReference type="PROSITE" id="PS50885"/>
    </source>
</evidence>